<dbReference type="STRING" id="35608.A0A2U1MNQ4"/>
<evidence type="ECO:0000259" key="21">
    <source>
        <dbReference type="PROSITE" id="PS50011"/>
    </source>
</evidence>
<dbReference type="InterPro" id="IPR036426">
    <property type="entry name" value="Bulb-type_lectin_dom_sf"/>
</dbReference>
<comment type="caution">
    <text evidence="25">The sequence shown here is derived from an EMBL/GenBank/DDBJ whole genome shotgun (WGS) entry which is preliminary data.</text>
</comment>
<evidence type="ECO:0000256" key="17">
    <source>
        <dbReference type="PIRNR" id="PIRNR000641"/>
    </source>
</evidence>
<keyword evidence="7 17" id="KW-0547">Nucleotide-binding</keyword>
<evidence type="ECO:0000256" key="5">
    <source>
        <dbReference type="ARBA" id="ARBA00022692"/>
    </source>
</evidence>
<dbReference type="InterPro" id="IPR001480">
    <property type="entry name" value="Bulb-type_lectin_dom"/>
</dbReference>
<keyword evidence="26" id="KW-1185">Reference proteome</keyword>
<keyword evidence="14" id="KW-0325">Glycoprotein</keyword>
<evidence type="ECO:0000256" key="3">
    <source>
        <dbReference type="ARBA" id="ARBA00022536"/>
    </source>
</evidence>
<keyword evidence="5 19" id="KW-0812">Transmembrane</keyword>
<dbReference type="SMART" id="SM00220">
    <property type="entry name" value="S_TKc"/>
    <property type="match status" value="1"/>
</dbReference>
<dbReference type="InterPro" id="IPR051343">
    <property type="entry name" value="G-type_lectin_kinases/EP1-like"/>
</dbReference>
<dbReference type="PROSITE" id="PS50026">
    <property type="entry name" value="EGF_3"/>
    <property type="match status" value="1"/>
</dbReference>
<dbReference type="PIRSF" id="PIRSF000641">
    <property type="entry name" value="SRK"/>
    <property type="match status" value="1"/>
</dbReference>
<feature type="domain" description="EGF-like" evidence="22">
    <location>
        <begin position="273"/>
        <end position="310"/>
    </location>
</feature>
<dbReference type="Pfam" id="PF00069">
    <property type="entry name" value="Pkinase"/>
    <property type="match status" value="1"/>
</dbReference>
<evidence type="ECO:0000256" key="13">
    <source>
        <dbReference type="ARBA" id="ARBA00023170"/>
    </source>
</evidence>
<evidence type="ECO:0000259" key="24">
    <source>
        <dbReference type="PROSITE" id="PS50948"/>
    </source>
</evidence>
<evidence type="ECO:0000256" key="6">
    <source>
        <dbReference type="ARBA" id="ARBA00022729"/>
    </source>
</evidence>
<evidence type="ECO:0000313" key="26">
    <source>
        <dbReference type="Proteomes" id="UP000245207"/>
    </source>
</evidence>
<dbReference type="Proteomes" id="UP000245207">
    <property type="component" value="Unassembled WGS sequence"/>
</dbReference>
<dbReference type="GO" id="GO:0005524">
    <property type="term" value="F:ATP binding"/>
    <property type="evidence" value="ECO:0007669"/>
    <property type="project" value="UniProtKB-KW"/>
</dbReference>
<evidence type="ECO:0000256" key="10">
    <source>
        <dbReference type="ARBA" id="ARBA00022989"/>
    </source>
</evidence>
<dbReference type="InterPro" id="IPR011009">
    <property type="entry name" value="Kinase-like_dom_sf"/>
</dbReference>
<dbReference type="InterPro" id="IPR000858">
    <property type="entry name" value="S_locus_glycoprot_dom"/>
</dbReference>
<keyword evidence="10 19" id="KW-1133">Transmembrane helix</keyword>
<evidence type="ECO:0000256" key="18">
    <source>
        <dbReference type="PROSITE-ProRule" id="PRU00076"/>
    </source>
</evidence>
<dbReference type="CDD" id="cd00028">
    <property type="entry name" value="B_lectin"/>
    <property type="match status" value="1"/>
</dbReference>
<keyword evidence="9 17" id="KW-0067">ATP-binding</keyword>
<dbReference type="Gene3D" id="1.10.510.10">
    <property type="entry name" value="Transferase(Phosphotransferase) domain 1"/>
    <property type="match status" value="1"/>
</dbReference>
<evidence type="ECO:0000256" key="7">
    <source>
        <dbReference type="ARBA" id="ARBA00022741"/>
    </source>
</evidence>
<evidence type="ECO:0000259" key="23">
    <source>
        <dbReference type="PROSITE" id="PS50927"/>
    </source>
</evidence>
<comment type="similarity">
    <text evidence="17">Belongs to the protein kinase superfamily. Ser/Thr protein kinase family.</text>
</comment>
<evidence type="ECO:0000256" key="15">
    <source>
        <dbReference type="ARBA" id="ARBA00047899"/>
    </source>
</evidence>
<gene>
    <name evidence="25" type="ORF">CTI12_AA357540</name>
</gene>
<feature type="transmembrane region" description="Helical" evidence="19">
    <location>
        <begin position="431"/>
        <end position="454"/>
    </location>
</feature>
<keyword evidence="11 19" id="KW-0472">Membrane</keyword>
<comment type="catalytic activity">
    <reaction evidence="16 17">
        <text>L-seryl-[protein] + ATP = O-phospho-L-seryl-[protein] + ADP + H(+)</text>
        <dbReference type="Rhea" id="RHEA:17989"/>
        <dbReference type="Rhea" id="RHEA-COMP:9863"/>
        <dbReference type="Rhea" id="RHEA-COMP:11604"/>
        <dbReference type="ChEBI" id="CHEBI:15378"/>
        <dbReference type="ChEBI" id="CHEBI:29999"/>
        <dbReference type="ChEBI" id="CHEBI:30616"/>
        <dbReference type="ChEBI" id="CHEBI:83421"/>
        <dbReference type="ChEBI" id="CHEBI:456216"/>
        <dbReference type="EC" id="2.7.11.1"/>
    </reaction>
</comment>
<dbReference type="PROSITE" id="PS50948">
    <property type="entry name" value="PAN"/>
    <property type="match status" value="1"/>
</dbReference>
<feature type="domain" description="Bulb-type lectin" evidence="23">
    <location>
        <begin position="143"/>
        <end position="267"/>
    </location>
</feature>
<dbReference type="InterPro" id="IPR003609">
    <property type="entry name" value="Pan_app"/>
</dbReference>
<dbReference type="GO" id="GO:0106310">
    <property type="term" value="F:protein serine kinase activity"/>
    <property type="evidence" value="ECO:0007669"/>
    <property type="project" value="RHEA"/>
</dbReference>
<keyword evidence="13" id="KW-0675">Receptor</keyword>
<evidence type="ECO:0000256" key="9">
    <source>
        <dbReference type="ARBA" id="ARBA00022840"/>
    </source>
</evidence>
<reference evidence="25 26" key="1">
    <citation type="journal article" date="2018" name="Mol. Plant">
        <title>The genome of Artemisia annua provides insight into the evolution of Asteraceae family and artemisinin biosynthesis.</title>
        <authorList>
            <person name="Shen Q."/>
            <person name="Zhang L."/>
            <person name="Liao Z."/>
            <person name="Wang S."/>
            <person name="Yan T."/>
            <person name="Shi P."/>
            <person name="Liu M."/>
            <person name="Fu X."/>
            <person name="Pan Q."/>
            <person name="Wang Y."/>
            <person name="Lv Z."/>
            <person name="Lu X."/>
            <person name="Zhang F."/>
            <person name="Jiang W."/>
            <person name="Ma Y."/>
            <person name="Chen M."/>
            <person name="Hao X."/>
            <person name="Li L."/>
            <person name="Tang Y."/>
            <person name="Lv G."/>
            <person name="Zhou Y."/>
            <person name="Sun X."/>
            <person name="Brodelius P.E."/>
            <person name="Rose J.K.C."/>
            <person name="Tang K."/>
        </authorList>
    </citation>
    <scope>NUCLEOTIDE SEQUENCE [LARGE SCALE GENOMIC DNA]</scope>
    <source>
        <strain evidence="26">cv. Huhao1</strain>
        <tissue evidence="25">Leaf</tissue>
    </source>
</reference>
<dbReference type="InterPro" id="IPR008271">
    <property type="entry name" value="Ser/Thr_kinase_AS"/>
</dbReference>
<dbReference type="Gene3D" id="2.90.10.10">
    <property type="entry name" value="Bulb-type lectin domain"/>
    <property type="match status" value="2"/>
</dbReference>
<dbReference type="GO" id="GO:0016020">
    <property type="term" value="C:membrane"/>
    <property type="evidence" value="ECO:0007669"/>
    <property type="project" value="UniProtKB-SubCell"/>
</dbReference>
<dbReference type="Gene3D" id="3.30.200.20">
    <property type="entry name" value="Phosphorylase Kinase, domain 1"/>
    <property type="match status" value="1"/>
</dbReference>
<dbReference type="Pfam" id="PF01453">
    <property type="entry name" value="B_lectin"/>
    <property type="match status" value="1"/>
</dbReference>
<name>A0A2U1MNQ4_ARTAN</name>
<feature type="domain" description="Bulb-type lectin" evidence="23">
    <location>
        <begin position="15"/>
        <end position="140"/>
    </location>
</feature>
<evidence type="ECO:0000256" key="20">
    <source>
        <dbReference type="SAM" id="SignalP"/>
    </source>
</evidence>
<proteinExistence type="inferred from homology"/>
<dbReference type="PROSITE" id="PS00108">
    <property type="entry name" value="PROTEIN_KINASE_ST"/>
    <property type="match status" value="1"/>
</dbReference>
<evidence type="ECO:0000256" key="11">
    <source>
        <dbReference type="ARBA" id="ARBA00023136"/>
    </source>
</evidence>
<dbReference type="PANTHER" id="PTHR47976">
    <property type="entry name" value="G-TYPE LECTIN S-RECEPTOR-LIKE SERINE/THREONINE-PROTEIN KINASE SD2-5"/>
    <property type="match status" value="1"/>
</dbReference>
<dbReference type="InterPro" id="IPR024171">
    <property type="entry name" value="SRK-like_kinase"/>
</dbReference>
<evidence type="ECO:0000256" key="2">
    <source>
        <dbReference type="ARBA" id="ARBA00022527"/>
    </source>
</evidence>
<keyword evidence="4 17" id="KW-0808">Transferase</keyword>
<keyword evidence="2 17" id="KW-0723">Serine/threonine-protein kinase</keyword>
<feature type="domain" description="Apple" evidence="24">
    <location>
        <begin position="325"/>
        <end position="407"/>
    </location>
</feature>
<dbReference type="GO" id="GO:0004674">
    <property type="term" value="F:protein serine/threonine kinase activity"/>
    <property type="evidence" value="ECO:0007669"/>
    <property type="project" value="UniProtKB-KW"/>
</dbReference>
<feature type="domain" description="Protein kinase" evidence="21">
    <location>
        <begin position="462"/>
        <end position="732"/>
    </location>
</feature>
<dbReference type="InterPro" id="IPR000719">
    <property type="entry name" value="Prot_kinase_dom"/>
</dbReference>
<dbReference type="SMART" id="SM00108">
    <property type="entry name" value="B_lectin"/>
    <property type="match status" value="2"/>
</dbReference>
<dbReference type="GO" id="GO:0048544">
    <property type="term" value="P:recognition of pollen"/>
    <property type="evidence" value="ECO:0007669"/>
    <property type="project" value="InterPro"/>
</dbReference>
<comment type="catalytic activity">
    <reaction evidence="15 17">
        <text>L-threonyl-[protein] + ATP = O-phospho-L-threonyl-[protein] + ADP + H(+)</text>
        <dbReference type="Rhea" id="RHEA:46608"/>
        <dbReference type="Rhea" id="RHEA-COMP:11060"/>
        <dbReference type="Rhea" id="RHEA-COMP:11605"/>
        <dbReference type="ChEBI" id="CHEBI:15378"/>
        <dbReference type="ChEBI" id="CHEBI:30013"/>
        <dbReference type="ChEBI" id="CHEBI:30616"/>
        <dbReference type="ChEBI" id="CHEBI:61977"/>
        <dbReference type="ChEBI" id="CHEBI:456216"/>
        <dbReference type="EC" id="2.7.11.1"/>
    </reaction>
</comment>
<accession>A0A2U1MNQ4</accession>
<protein>
    <recommendedName>
        <fullName evidence="17">Receptor-like serine/threonine-protein kinase</fullName>
        <ecNumber evidence="17">2.7.11.1</ecNumber>
    </recommendedName>
</protein>
<dbReference type="FunFam" id="2.90.10.10:FF:000026">
    <property type="entry name" value="Serine/threonine-protein kinase"/>
    <property type="match status" value="1"/>
</dbReference>
<dbReference type="EC" id="2.7.11.1" evidence="17"/>
<comment type="subcellular location">
    <subcellularLocation>
        <location evidence="1">Membrane</location>
        <topology evidence="1">Single-pass membrane protein</topology>
    </subcellularLocation>
</comment>
<keyword evidence="8 17" id="KW-0418">Kinase</keyword>
<dbReference type="PROSITE" id="PS50011">
    <property type="entry name" value="PROTEIN_KINASE_DOM"/>
    <property type="match status" value="1"/>
</dbReference>
<comment type="caution">
    <text evidence="18">Lacks conserved residue(s) required for the propagation of feature annotation.</text>
</comment>
<evidence type="ECO:0000256" key="1">
    <source>
        <dbReference type="ARBA" id="ARBA00004167"/>
    </source>
</evidence>
<feature type="signal peptide" evidence="20">
    <location>
        <begin position="1"/>
        <end position="20"/>
    </location>
</feature>
<sequence length="769" mass="85958">MASLIAFALTISLAFNIATSQSNITRGSSLTPNGATNAWLSPSGLYAFGFYPQKEGYALGIYTAQISQRTVVWTAGRDNLPLLYNATLRFTTDGRLVIDQAQGQQINIFDAGGASIASMQDSGNFVLYGSQGTVLWQTFDNPTDTLLAGQRLAAGKRLFSSISEVDQSIGVFRLVMQFDGNLVQYPKGGTRDAAYWASNTVGTGSNVTLNLDSDGFLYLLQNSTYLIRNLTQGRYPRNNTIYRMKIDVDGIFRLYSHDLRNMSKNGSVIWASSNNKCAGRGLCGVNGYCEVMNDDAQCRCLPGFEFVNPELWSMGCQRNYTVEKCKMNDLGTAVRMVSLSNARWEETTYDNPEATMTQEECSAACLNDCNCEVALFSGQECRLQRLPLRFMEVTDNESNVGLIKVYVASLNNGPDPSNPSIQVKKARRKGILVTGVSLISISLLVLLFSAVLIYKARVWAYRKLFENVGPRAFSYAELERITNGFKEELGRGSFGIVYKEFQTEMKVIGRTHHRNLTKLLGYCYEGSERLLVYEYMPQGSLADILFEPKRNIVPCWAERIRMAIDIAHGILYLHEECETAIIHCDIKPQNILMDEYNCAKISDFGLAKLLEHDQTRTSTLIRGTRGYVAPEWYKNLPITVKVDVFSFGIVLLEILCCRRSVENNFPVNEAILEEWVYDCYETDELSKLVNGEDVDKHALDRMVKIGLWCIQEDPALRPSVKQVVLMLEGTRVRCKGGLSAIRHKNQPMASPLLHRNGTIGAPLVPVGHF</sequence>
<dbReference type="EMBL" id="PKPP01004772">
    <property type="protein sequence ID" value="PWA62846.1"/>
    <property type="molecule type" value="Genomic_DNA"/>
</dbReference>
<evidence type="ECO:0000256" key="8">
    <source>
        <dbReference type="ARBA" id="ARBA00022777"/>
    </source>
</evidence>
<dbReference type="SUPFAM" id="SSF56112">
    <property type="entry name" value="Protein kinase-like (PK-like)"/>
    <property type="match status" value="1"/>
</dbReference>
<dbReference type="CDD" id="cd00053">
    <property type="entry name" value="EGF"/>
    <property type="match status" value="1"/>
</dbReference>
<dbReference type="InterPro" id="IPR000742">
    <property type="entry name" value="EGF"/>
</dbReference>
<evidence type="ECO:0000259" key="22">
    <source>
        <dbReference type="PROSITE" id="PS50026"/>
    </source>
</evidence>
<dbReference type="SUPFAM" id="SSF51110">
    <property type="entry name" value="alpha-D-mannose-specific plant lectins"/>
    <property type="match status" value="2"/>
</dbReference>
<feature type="chain" id="PRO_5015755328" description="Receptor-like serine/threonine-protein kinase" evidence="20">
    <location>
        <begin position="21"/>
        <end position="769"/>
    </location>
</feature>
<evidence type="ECO:0000256" key="12">
    <source>
        <dbReference type="ARBA" id="ARBA00023157"/>
    </source>
</evidence>
<evidence type="ECO:0000256" key="14">
    <source>
        <dbReference type="ARBA" id="ARBA00023180"/>
    </source>
</evidence>
<dbReference type="FunFam" id="1.10.510.10:FF:000237">
    <property type="entry name" value="G-type lectin S-receptor-like serine/threonine-protein kinase"/>
    <property type="match status" value="1"/>
</dbReference>
<evidence type="ECO:0000313" key="25">
    <source>
        <dbReference type="EMBL" id="PWA62846.1"/>
    </source>
</evidence>
<organism evidence="25 26">
    <name type="scientific">Artemisia annua</name>
    <name type="common">Sweet wormwood</name>
    <dbReference type="NCBI Taxonomy" id="35608"/>
    <lineage>
        <taxon>Eukaryota</taxon>
        <taxon>Viridiplantae</taxon>
        <taxon>Streptophyta</taxon>
        <taxon>Embryophyta</taxon>
        <taxon>Tracheophyta</taxon>
        <taxon>Spermatophyta</taxon>
        <taxon>Magnoliopsida</taxon>
        <taxon>eudicotyledons</taxon>
        <taxon>Gunneridae</taxon>
        <taxon>Pentapetalae</taxon>
        <taxon>asterids</taxon>
        <taxon>campanulids</taxon>
        <taxon>Asterales</taxon>
        <taxon>Asteraceae</taxon>
        <taxon>Asteroideae</taxon>
        <taxon>Anthemideae</taxon>
        <taxon>Artemisiinae</taxon>
        <taxon>Artemisia</taxon>
    </lineage>
</organism>
<dbReference type="Pfam" id="PF00954">
    <property type="entry name" value="S_locus_glycop"/>
    <property type="match status" value="1"/>
</dbReference>
<keyword evidence="12" id="KW-1015">Disulfide bond</keyword>
<keyword evidence="6 20" id="KW-0732">Signal</keyword>
<evidence type="ECO:0000256" key="4">
    <source>
        <dbReference type="ARBA" id="ARBA00022679"/>
    </source>
</evidence>
<dbReference type="AlphaFoldDB" id="A0A2U1MNQ4"/>
<evidence type="ECO:0000256" key="19">
    <source>
        <dbReference type="SAM" id="Phobius"/>
    </source>
</evidence>
<dbReference type="OrthoDB" id="758220at2759"/>
<evidence type="ECO:0000256" key="16">
    <source>
        <dbReference type="ARBA" id="ARBA00048679"/>
    </source>
</evidence>
<dbReference type="PROSITE" id="PS50927">
    <property type="entry name" value="BULB_LECTIN"/>
    <property type="match status" value="2"/>
</dbReference>
<keyword evidence="3 18" id="KW-0245">EGF-like domain</keyword>
<dbReference type="PANTHER" id="PTHR47976:SF7">
    <property type="entry name" value="RECEPTOR-LIKE SERINE_THREONINE-PROTEIN KINASE"/>
    <property type="match status" value="1"/>
</dbReference>